<dbReference type="InterPro" id="IPR006195">
    <property type="entry name" value="aa-tRNA-synth_II"/>
</dbReference>
<keyword evidence="3 13" id="KW-0820">tRNA-binding</keyword>
<dbReference type="PROSITE" id="PS51880">
    <property type="entry name" value="TGS"/>
    <property type="match status" value="1"/>
</dbReference>
<keyword evidence="7 13" id="KW-0862">Zinc</keyword>
<dbReference type="InterPro" id="IPR012675">
    <property type="entry name" value="Beta-grasp_dom_sf"/>
</dbReference>
<feature type="compositionally biased region" description="Low complexity" evidence="14">
    <location>
        <begin position="23"/>
        <end position="33"/>
    </location>
</feature>
<dbReference type="CDD" id="cd00771">
    <property type="entry name" value="ThrRS_core"/>
    <property type="match status" value="1"/>
</dbReference>
<feature type="binding site" evidence="13">
    <location>
        <position position="543"/>
    </location>
    <ligand>
        <name>Zn(2+)</name>
        <dbReference type="ChEBI" id="CHEBI:29105"/>
        <note>catalytic</note>
    </ligand>
</feature>
<keyword evidence="18" id="KW-1185">Reference proteome</keyword>
<dbReference type="EMBL" id="NFEZ01000003">
    <property type="protein sequence ID" value="PLT47439.1"/>
    <property type="molecule type" value="Genomic_DNA"/>
</dbReference>
<dbReference type="InterPro" id="IPR004095">
    <property type="entry name" value="TGS"/>
</dbReference>
<dbReference type="CDD" id="cd01667">
    <property type="entry name" value="TGS_ThrRS"/>
    <property type="match status" value="1"/>
</dbReference>
<evidence type="ECO:0000256" key="1">
    <source>
        <dbReference type="ARBA" id="ARBA00008226"/>
    </source>
</evidence>
<dbReference type="InterPro" id="IPR045864">
    <property type="entry name" value="aa-tRNA-synth_II/BPL/LPL"/>
</dbReference>
<feature type="binding site" evidence="13">
    <location>
        <position position="418"/>
    </location>
    <ligand>
        <name>Zn(2+)</name>
        <dbReference type="ChEBI" id="CHEBI:29105"/>
        <note>catalytic</note>
    </ligand>
</feature>
<dbReference type="Pfam" id="PF03129">
    <property type="entry name" value="HGTP_anticodon"/>
    <property type="match status" value="1"/>
</dbReference>
<keyword evidence="2 13" id="KW-0963">Cytoplasm</keyword>
<dbReference type="PROSITE" id="PS50862">
    <property type="entry name" value="AA_TRNA_LIGASE_II"/>
    <property type="match status" value="1"/>
</dbReference>
<evidence type="ECO:0000256" key="10">
    <source>
        <dbReference type="ARBA" id="ARBA00022917"/>
    </source>
</evidence>
<dbReference type="GO" id="GO:0046872">
    <property type="term" value="F:metal ion binding"/>
    <property type="evidence" value="ECO:0007669"/>
    <property type="project" value="UniProtKB-KW"/>
</dbReference>
<comment type="similarity">
    <text evidence="1 13">Belongs to the class-II aminoacyl-tRNA synthetase family.</text>
</comment>
<reference evidence="17 18" key="1">
    <citation type="submission" date="2017-05" db="EMBL/GenBank/DDBJ databases">
        <title>Functional genome analysis of Paenibacillus pasadenensis strain R16: insights on endophytic life style and antifungal activity.</title>
        <authorList>
            <person name="Passera A."/>
            <person name="Marcolungo L."/>
            <person name="Casati P."/>
            <person name="Brasca M."/>
            <person name="Quaglino F."/>
            <person name="Delledonne M."/>
        </authorList>
    </citation>
    <scope>NUCLEOTIDE SEQUENCE [LARGE SCALE GENOMIC DNA]</scope>
    <source>
        <strain evidence="17 18">R16</strain>
    </source>
</reference>
<evidence type="ECO:0000256" key="5">
    <source>
        <dbReference type="ARBA" id="ARBA00022723"/>
    </source>
</evidence>
<evidence type="ECO:0000256" key="13">
    <source>
        <dbReference type="HAMAP-Rule" id="MF_00184"/>
    </source>
</evidence>
<dbReference type="HAMAP" id="MF_00184">
    <property type="entry name" value="Thr_tRNA_synth"/>
    <property type="match status" value="1"/>
</dbReference>
<evidence type="ECO:0000256" key="8">
    <source>
        <dbReference type="ARBA" id="ARBA00022840"/>
    </source>
</evidence>
<dbReference type="Gene3D" id="3.10.20.30">
    <property type="match status" value="1"/>
</dbReference>
<name>A0A2N5NAQ5_9BACL</name>
<dbReference type="InterPro" id="IPR012947">
    <property type="entry name" value="tRNA_SAD"/>
</dbReference>
<evidence type="ECO:0000256" key="6">
    <source>
        <dbReference type="ARBA" id="ARBA00022741"/>
    </source>
</evidence>
<evidence type="ECO:0000313" key="18">
    <source>
        <dbReference type="Proteomes" id="UP000234789"/>
    </source>
</evidence>
<dbReference type="SUPFAM" id="SSF81271">
    <property type="entry name" value="TGS-like"/>
    <property type="match status" value="1"/>
</dbReference>
<dbReference type="InterPro" id="IPR002320">
    <property type="entry name" value="Thr-tRNA-ligase_IIa"/>
</dbReference>
<dbReference type="AlphaFoldDB" id="A0A2N5NAQ5"/>
<dbReference type="Proteomes" id="UP000234789">
    <property type="component" value="Unassembled WGS sequence"/>
</dbReference>
<evidence type="ECO:0000256" key="4">
    <source>
        <dbReference type="ARBA" id="ARBA00022598"/>
    </source>
</evidence>
<dbReference type="CDD" id="cd00860">
    <property type="entry name" value="ThrRS_anticodon"/>
    <property type="match status" value="1"/>
</dbReference>
<dbReference type="NCBIfam" id="TIGR00418">
    <property type="entry name" value="thrS"/>
    <property type="match status" value="1"/>
</dbReference>
<dbReference type="Gene3D" id="3.30.980.10">
    <property type="entry name" value="Threonyl-trna Synthetase, Chain A, domain 2"/>
    <property type="match status" value="1"/>
</dbReference>
<dbReference type="FunFam" id="3.30.930.10:FF:000002">
    <property type="entry name" value="Threonine--tRNA ligase"/>
    <property type="match status" value="1"/>
</dbReference>
<dbReference type="GO" id="GO:0000049">
    <property type="term" value="F:tRNA binding"/>
    <property type="evidence" value="ECO:0007669"/>
    <property type="project" value="UniProtKB-KW"/>
</dbReference>
<keyword evidence="9 13" id="KW-0694">RNA-binding</keyword>
<evidence type="ECO:0000256" key="2">
    <source>
        <dbReference type="ARBA" id="ARBA00022490"/>
    </source>
</evidence>
<dbReference type="GO" id="GO:0004829">
    <property type="term" value="F:threonine-tRNA ligase activity"/>
    <property type="evidence" value="ECO:0007669"/>
    <property type="project" value="UniProtKB-UniRule"/>
</dbReference>
<dbReference type="GO" id="GO:0016740">
    <property type="term" value="F:transferase activity"/>
    <property type="evidence" value="ECO:0007669"/>
    <property type="project" value="UniProtKB-ARBA"/>
</dbReference>
<feature type="binding site" evidence="13">
    <location>
        <position position="367"/>
    </location>
    <ligand>
        <name>Zn(2+)</name>
        <dbReference type="ChEBI" id="CHEBI:29105"/>
        <note>catalytic</note>
    </ligand>
</feature>
<dbReference type="Gene3D" id="3.40.50.800">
    <property type="entry name" value="Anticodon-binding domain"/>
    <property type="match status" value="1"/>
</dbReference>
<dbReference type="InterPro" id="IPR004154">
    <property type="entry name" value="Anticodon-bd"/>
</dbReference>
<evidence type="ECO:0000256" key="14">
    <source>
        <dbReference type="SAM" id="MobiDB-lite"/>
    </source>
</evidence>
<dbReference type="InterPro" id="IPR036621">
    <property type="entry name" value="Anticodon-bd_dom_sf"/>
</dbReference>
<keyword evidence="5 13" id="KW-0479">Metal-binding</keyword>
<feature type="domain" description="Aminoacyl-transfer RNA synthetases class-II family profile" evidence="15">
    <location>
        <begin position="303"/>
        <end position="566"/>
    </location>
</feature>
<comment type="cofactor">
    <cofactor evidence="13">
        <name>Zn(2+)</name>
        <dbReference type="ChEBI" id="CHEBI:29105"/>
    </cofactor>
    <text evidence="13">Binds 1 zinc ion per subunit.</text>
</comment>
<dbReference type="GO" id="GO:0005524">
    <property type="term" value="F:ATP binding"/>
    <property type="evidence" value="ECO:0007669"/>
    <property type="project" value="UniProtKB-UniRule"/>
</dbReference>
<dbReference type="EC" id="6.1.1.3" evidence="13"/>
<keyword evidence="8 13" id="KW-0067">ATP-binding</keyword>
<dbReference type="InterPro" id="IPR033728">
    <property type="entry name" value="ThrRS_core"/>
</dbReference>
<keyword evidence="11 13" id="KW-0030">Aminoacyl-tRNA synthetase</keyword>
<comment type="caution">
    <text evidence="17">The sequence shown here is derived from an EMBL/GenBank/DDBJ whole genome shotgun (WGS) entry which is preliminary data.</text>
</comment>
<feature type="region of interest" description="Disordered" evidence="14">
    <location>
        <begin position="1"/>
        <end position="34"/>
    </location>
</feature>
<dbReference type="GO" id="GO:0006435">
    <property type="term" value="P:threonyl-tRNA aminoacylation"/>
    <property type="evidence" value="ECO:0007669"/>
    <property type="project" value="UniProtKB-UniRule"/>
</dbReference>
<dbReference type="Gene3D" id="3.30.930.10">
    <property type="entry name" value="Bira Bifunctional Protein, Domain 2"/>
    <property type="match status" value="1"/>
</dbReference>
<comment type="subunit">
    <text evidence="13">Homodimer.</text>
</comment>
<dbReference type="SUPFAM" id="SSF52954">
    <property type="entry name" value="Class II aaRS ABD-related"/>
    <property type="match status" value="1"/>
</dbReference>
<dbReference type="FunFam" id="3.40.50.800:FF:000001">
    <property type="entry name" value="Threonine--tRNA ligase"/>
    <property type="match status" value="1"/>
</dbReference>
<dbReference type="Pfam" id="PF02824">
    <property type="entry name" value="TGS"/>
    <property type="match status" value="1"/>
</dbReference>
<protein>
    <recommendedName>
        <fullName evidence="13">Threonine--tRNA ligase</fullName>
        <ecNumber evidence="13">6.1.1.3</ecNumber>
    </recommendedName>
    <alternativeName>
        <fullName evidence="13">Threonyl-tRNA synthetase</fullName>
        <shortName evidence="13">ThrRS</shortName>
    </alternativeName>
</protein>
<comment type="caution">
    <text evidence="13">Lacks conserved residue(s) required for the propagation of feature annotation.</text>
</comment>
<gene>
    <name evidence="13" type="primary">thrS</name>
    <name evidence="17" type="ORF">B8V81_1663</name>
</gene>
<accession>A0A2N5NAQ5</accession>
<dbReference type="GO" id="GO:0140096">
    <property type="term" value="F:catalytic activity, acting on a protein"/>
    <property type="evidence" value="ECO:0007669"/>
    <property type="project" value="UniProtKB-ARBA"/>
</dbReference>
<evidence type="ECO:0000256" key="9">
    <source>
        <dbReference type="ARBA" id="ARBA00022884"/>
    </source>
</evidence>
<dbReference type="InterPro" id="IPR002314">
    <property type="entry name" value="aa-tRNA-synt_IIb"/>
</dbReference>
<dbReference type="InterPro" id="IPR012676">
    <property type="entry name" value="TGS-like"/>
</dbReference>
<feature type="domain" description="TGS" evidence="16">
    <location>
        <begin position="30"/>
        <end position="93"/>
    </location>
</feature>
<dbReference type="SUPFAM" id="SSF55186">
    <property type="entry name" value="ThrRS/AlaRS common domain"/>
    <property type="match status" value="1"/>
</dbReference>
<dbReference type="Pfam" id="PF00587">
    <property type="entry name" value="tRNA-synt_2b"/>
    <property type="match status" value="1"/>
</dbReference>
<comment type="catalytic activity">
    <reaction evidence="12 13">
        <text>tRNA(Thr) + L-threonine + ATP = L-threonyl-tRNA(Thr) + AMP + diphosphate + H(+)</text>
        <dbReference type="Rhea" id="RHEA:24624"/>
        <dbReference type="Rhea" id="RHEA-COMP:9670"/>
        <dbReference type="Rhea" id="RHEA-COMP:9704"/>
        <dbReference type="ChEBI" id="CHEBI:15378"/>
        <dbReference type="ChEBI" id="CHEBI:30616"/>
        <dbReference type="ChEBI" id="CHEBI:33019"/>
        <dbReference type="ChEBI" id="CHEBI:57926"/>
        <dbReference type="ChEBI" id="CHEBI:78442"/>
        <dbReference type="ChEBI" id="CHEBI:78534"/>
        <dbReference type="ChEBI" id="CHEBI:456215"/>
        <dbReference type="EC" id="6.1.1.3"/>
    </reaction>
</comment>
<proteinExistence type="inferred from homology"/>
<dbReference type="InterPro" id="IPR018163">
    <property type="entry name" value="Thr/Ala-tRNA-synth_IIc_edit"/>
</dbReference>
<keyword evidence="4 13" id="KW-0436">Ligase</keyword>
<keyword evidence="10 13" id="KW-0648">Protein biosynthesis</keyword>
<dbReference type="InterPro" id="IPR047246">
    <property type="entry name" value="ThrRS_anticodon"/>
</dbReference>
<evidence type="ECO:0000256" key="7">
    <source>
        <dbReference type="ARBA" id="ARBA00022833"/>
    </source>
</evidence>
<evidence type="ECO:0000259" key="15">
    <source>
        <dbReference type="PROSITE" id="PS50862"/>
    </source>
</evidence>
<dbReference type="OrthoDB" id="9802304at2"/>
<evidence type="ECO:0000256" key="12">
    <source>
        <dbReference type="ARBA" id="ARBA00049515"/>
    </source>
</evidence>
<dbReference type="PANTHER" id="PTHR11451:SF44">
    <property type="entry name" value="THREONINE--TRNA LIGASE, CHLOROPLASTIC_MITOCHONDRIAL 2"/>
    <property type="match status" value="1"/>
</dbReference>
<sequence>MEIREQKNEGGPGIDPAVELPRSESAGESGGSEIRIALPSGQVRRYPAGTTAAAVADTIRPGLRAKAAAARLDGRLVDLDRPLESGGALELLLPDDPAALELLRRSAAHVLAHALKRLYGDAAVTIGSCFAGQDGFGCDARLAAPVGAGELVRIEKEMERIVAEDLPFTRMSRSRSEAEERLAEGGEALQLELLRERPDDGPYAFYGHGGFEALEEGPLLPSTGRLKAFRLMSVAGAYWRGDSGRPMLQRIHGAAFWKKAQLGEHLERLEEARRRDHRKLGKELQLFLFLEEAPGMPFYLPRGMAVRTALEDFARRLQLRRGYEEVRTPLLMNRRLWEESGHWDHYKDQMYFCDVDGSPYALKPMNCPGHMLIFGSRLRSYRELPLRLAEFGQVHRHEFSGALSGMMRVRSFCQDDAHLFVRPDQIGEEIGRVMDLIDEVYGRLGFSYRMELSTRPADSMGAAELWEQAEGALRDVLERRGADYRLNEGDGAFYGPKIDYHVLDALGRSWQCGTIQLDFQIPEKFDLGYVGEDGARHRPVVIHRAVYGSIDRFLGILTEHFAGAFPLWLAPVQARVLPVSEAQREAAERMRERLAEAGLRADADSRAEKLGSRIRDAQLAKIPYMLVVGEAEADAGRAAVRSRGGGDLGTMELEAFIRLAEKEIQSKIG</sequence>
<dbReference type="RefSeq" id="WP_084136980.1">
    <property type="nucleotide sequence ID" value="NZ_BIMM01000076.1"/>
</dbReference>
<evidence type="ECO:0000313" key="17">
    <source>
        <dbReference type="EMBL" id="PLT47439.1"/>
    </source>
</evidence>
<evidence type="ECO:0000259" key="16">
    <source>
        <dbReference type="PROSITE" id="PS51880"/>
    </source>
</evidence>
<dbReference type="SMART" id="SM00863">
    <property type="entry name" value="tRNA_SAD"/>
    <property type="match status" value="1"/>
</dbReference>
<dbReference type="SUPFAM" id="SSF55681">
    <property type="entry name" value="Class II aaRS and biotin synthetases"/>
    <property type="match status" value="1"/>
</dbReference>
<evidence type="ECO:0000256" key="11">
    <source>
        <dbReference type="ARBA" id="ARBA00023146"/>
    </source>
</evidence>
<dbReference type="GO" id="GO:0005737">
    <property type="term" value="C:cytoplasm"/>
    <property type="evidence" value="ECO:0007669"/>
    <property type="project" value="UniProtKB-SubCell"/>
</dbReference>
<comment type="subcellular location">
    <subcellularLocation>
        <location evidence="13">Cytoplasm</location>
    </subcellularLocation>
</comment>
<dbReference type="PANTHER" id="PTHR11451">
    <property type="entry name" value="THREONINE-TRNA LIGASE"/>
    <property type="match status" value="1"/>
</dbReference>
<organism evidence="17 18">
    <name type="scientific">Paenibacillus pasadenensis</name>
    <dbReference type="NCBI Taxonomy" id="217090"/>
    <lineage>
        <taxon>Bacteria</taxon>
        <taxon>Bacillati</taxon>
        <taxon>Bacillota</taxon>
        <taxon>Bacilli</taxon>
        <taxon>Bacillales</taxon>
        <taxon>Paenibacillaceae</taxon>
        <taxon>Paenibacillus</taxon>
    </lineage>
</organism>
<keyword evidence="6 13" id="KW-0547">Nucleotide-binding</keyword>
<dbReference type="PRINTS" id="PR01047">
    <property type="entry name" value="TRNASYNTHTHR"/>
</dbReference>
<evidence type="ECO:0000256" key="3">
    <source>
        <dbReference type="ARBA" id="ARBA00022555"/>
    </source>
</evidence>